<dbReference type="EC" id="1.-.-.-" evidence="8"/>
<dbReference type="GO" id="GO:0050661">
    <property type="term" value="F:NADP binding"/>
    <property type="evidence" value="ECO:0007669"/>
    <property type="project" value="InterPro"/>
</dbReference>
<dbReference type="PANTHER" id="PTHR23023">
    <property type="entry name" value="DIMETHYLANILINE MONOOXYGENASE"/>
    <property type="match status" value="1"/>
</dbReference>
<evidence type="ECO:0000256" key="7">
    <source>
        <dbReference type="ARBA" id="ARBA00023033"/>
    </source>
</evidence>
<keyword evidence="6 8" id="KW-0560">Oxidoreductase</keyword>
<keyword evidence="3 8" id="KW-0285">Flavoprotein</keyword>
<protein>
    <recommendedName>
        <fullName evidence="8">Flavin-containing monooxygenase</fullName>
        <ecNumber evidence="8">1.-.-.-</ecNumber>
    </recommendedName>
</protein>
<dbReference type="InterPro" id="IPR020946">
    <property type="entry name" value="Flavin_mOase-like"/>
</dbReference>
<dbReference type="PIRSF" id="PIRSF000332">
    <property type="entry name" value="FMO"/>
    <property type="match status" value="1"/>
</dbReference>
<dbReference type="GO" id="GO:0050660">
    <property type="term" value="F:flavin adenine dinucleotide binding"/>
    <property type="evidence" value="ECO:0007669"/>
    <property type="project" value="InterPro"/>
</dbReference>
<evidence type="ECO:0000313" key="10">
    <source>
        <dbReference type="RefSeq" id="XP_022081174.1"/>
    </source>
</evidence>
<dbReference type="PRINTS" id="PR00370">
    <property type="entry name" value="FMOXYGENASE"/>
</dbReference>
<evidence type="ECO:0000313" key="9">
    <source>
        <dbReference type="Proteomes" id="UP000694845"/>
    </source>
</evidence>
<dbReference type="OMA" id="FRHREVM"/>
<keyword evidence="4 8" id="KW-0274">FAD</keyword>
<dbReference type="InterPro" id="IPR050346">
    <property type="entry name" value="FMO-like"/>
</dbReference>
<accession>A0A8B7XK43</accession>
<comment type="similarity">
    <text evidence="2 8">Belongs to the FMO family.</text>
</comment>
<dbReference type="OrthoDB" id="66881at2759"/>
<evidence type="ECO:0000256" key="3">
    <source>
        <dbReference type="ARBA" id="ARBA00022630"/>
    </source>
</evidence>
<evidence type="ECO:0000256" key="2">
    <source>
        <dbReference type="ARBA" id="ARBA00009183"/>
    </source>
</evidence>
<dbReference type="InterPro" id="IPR036188">
    <property type="entry name" value="FAD/NAD-bd_sf"/>
</dbReference>
<dbReference type="Gene3D" id="3.50.50.60">
    <property type="entry name" value="FAD/NAD(P)-binding domain"/>
    <property type="match status" value="2"/>
</dbReference>
<dbReference type="KEGG" id="aplc:110974113"/>
<gene>
    <name evidence="10 11 12" type="primary">LOC110974113</name>
</gene>
<dbReference type="GeneID" id="110974113"/>
<dbReference type="RefSeq" id="XP_022081174.1">
    <property type="nucleotide sequence ID" value="XM_022225482.1"/>
</dbReference>
<keyword evidence="5" id="KW-0521">NADP</keyword>
<evidence type="ECO:0000313" key="12">
    <source>
        <dbReference type="RefSeq" id="XP_022081177.1"/>
    </source>
</evidence>
<dbReference type="GO" id="GO:0004499">
    <property type="term" value="F:N,N-dimethylaniline monooxygenase activity"/>
    <property type="evidence" value="ECO:0007669"/>
    <property type="project" value="InterPro"/>
</dbReference>
<dbReference type="Proteomes" id="UP000694845">
    <property type="component" value="Unplaced"/>
</dbReference>
<keyword evidence="7 8" id="KW-0503">Monooxygenase</keyword>
<dbReference type="FunFam" id="3.50.50.60:FF:000138">
    <property type="entry name" value="Flavin-containing monooxygenase"/>
    <property type="match status" value="1"/>
</dbReference>
<dbReference type="SUPFAM" id="SSF51905">
    <property type="entry name" value="FAD/NAD(P)-binding domain"/>
    <property type="match status" value="2"/>
</dbReference>
<proteinExistence type="inferred from homology"/>
<evidence type="ECO:0000256" key="6">
    <source>
        <dbReference type="ARBA" id="ARBA00023002"/>
    </source>
</evidence>
<dbReference type="AlphaFoldDB" id="A0A8B7XK43"/>
<comment type="cofactor">
    <cofactor evidence="1 8">
        <name>FAD</name>
        <dbReference type="ChEBI" id="CHEBI:57692"/>
    </cofactor>
</comment>
<evidence type="ECO:0000256" key="8">
    <source>
        <dbReference type="RuleBase" id="RU361177"/>
    </source>
</evidence>
<evidence type="ECO:0000256" key="4">
    <source>
        <dbReference type="ARBA" id="ARBA00022827"/>
    </source>
</evidence>
<evidence type="ECO:0000313" key="11">
    <source>
        <dbReference type="RefSeq" id="XP_022081175.1"/>
    </source>
</evidence>
<name>A0A8B7XK43_ACAPL</name>
<dbReference type="InterPro" id="IPR000960">
    <property type="entry name" value="Flavin_mOase"/>
</dbReference>
<reference evidence="10 11" key="1">
    <citation type="submission" date="2025-04" db="UniProtKB">
        <authorList>
            <consortium name="RefSeq"/>
        </authorList>
    </citation>
    <scope>IDENTIFICATION</scope>
</reference>
<sequence length="431" mass="49262">MPIRVAVIGGGAAGLCAARYLTKKPDMFQVVVYEQSDQIGGTWVYTEDVGTDKYGQPVHSSMYYRLRTNLPKEVMMFPDLPLKEGGRTSFIKHNDVLRYLKRYAATYDLHKYIQLQTRVELVKPITSNDRTTWEVTVKNAEDPDAVPQVHVFDAVMVCNGKYAVPSYPDIPGLETFTGKVIHSHEYRHPEDFQGQTVVLLGAGASGCDICVDLHPFVDKIYLSHHKQEITSMLPSNLQQVPDIASIDNGSIVFTDGQRAEADALILCTGYLYNFPFLAAECGVVVDRMRISPLYKHVLHTGFPSLSFMGMVWSINPFQLFSCQVRFAMAALDGTMTLPSTIDMDTDTQQDYEYRRHELKYPHHYAHKLDSMQWDYKKELLQLAKVEEDDEAINPIFEEMYNETHHLRTKDLVNYKTRSFEMSDDLKSWELL</sequence>
<evidence type="ECO:0000256" key="5">
    <source>
        <dbReference type="ARBA" id="ARBA00022857"/>
    </source>
</evidence>
<dbReference type="RefSeq" id="XP_022081177.1">
    <property type="nucleotide sequence ID" value="XM_022225485.1"/>
</dbReference>
<dbReference type="Pfam" id="PF00743">
    <property type="entry name" value="FMO-like"/>
    <property type="match status" value="2"/>
</dbReference>
<dbReference type="RefSeq" id="XP_022081175.1">
    <property type="nucleotide sequence ID" value="XM_022225483.1"/>
</dbReference>
<evidence type="ECO:0000256" key="1">
    <source>
        <dbReference type="ARBA" id="ARBA00001974"/>
    </source>
</evidence>
<keyword evidence="9" id="KW-1185">Reference proteome</keyword>
<organism evidence="9 10">
    <name type="scientific">Acanthaster planci</name>
    <name type="common">Crown-of-thorns starfish</name>
    <dbReference type="NCBI Taxonomy" id="133434"/>
    <lineage>
        <taxon>Eukaryota</taxon>
        <taxon>Metazoa</taxon>
        <taxon>Echinodermata</taxon>
        <taxon>Eleutherozoa</taxon>
        <taxon>Asterozoa</taxon>
        <taxon>Asteroidea</taxon>
        <taxon>Valvatacea</taxon>
        <taxon>Valvatida</taxon>
        <taxon>Acanthasteridae</taxon>
        <taxon>Acanthaster</taxon>
    </lineage>
</organism>